<proteinExistence type="predicted"/>
<dbReference type="InterPro" id="IPR003838">
    <property type="entry name" value="ABC3_permease_C"/>
</dbReference>
<keyword evidence="4 6" id="KW-1133">Transmembrane helix</keyword>
<feature type="domain" description="ABC3 transporter permease C-terminal" evidence="7">
    <location>
        <begin position="286"/>
        <end position="401"/>
    </location>
</feature>
<feature type="transmembrane region" description="Helical" evidence="6">
    <location>
        <begin position="744"/>
        <end position="765"/>
    </location>
</feature>
<evidence type="ECO:0000256" key="4">
    <source>
        <dbReference type="ARBA" id="ARBA00022989"/>
    </source>
</evidence>
<dbReference type="PROSITE" id="PS51257">
    <property type="entry name" value="PROKAR_LIPOPROTEIN"/>
    <property type="match status" value="1"/>
</dbReference>
<feature type="transmembrane region" description="Helical" evidence="6">
    <location>
        <begin position="279"/>
        <end position="303"/>
    </location>
</feature>
<organism evidence="9 10">
    <name type="scientific">Dinghuibacter silviterrae</name>
    <dbReference type="NCBI Taxonomy" id="1539049"/>
    <lineage>
        <taxon>Bacteria</taxon>
        <taxon>Pseudomonadati</taxon>
        <taxon>Bacteroidota</taxon>
        <taxon>Chitinophagia</taxon>
        <taxon>Chitinophagales</taxon>
        <taxon>Chitinophagaceae</taxon>
        <taxon>Dinghuibacter</taxon>
    </lineage>
</organism>
<keyword evidence="10" id="KW-1185">Reference proteome</keyword>
<evidence type="ECO:0000259" key="7">
    <source>
        <dbReference type="Pfam" id="PF02687"/>
    </source>
</evidence>
<dbReference type="GO" id="GO:0022857">
    <property type="term" value="F:transmembrane transporter activity"/>
    <property type="evidence" value="ECO:0007669"/>
    <property type="project" value="TreeGrafter"/>
</dbReference>
<evidence type="ECO:0000259" key="8">
    <source>
        <dbReference type="Pfam" id="PF12704"/>
    </source>
</evidence>
<evidence type="ECO:0000313" key="10">
    <source>
        <dbReference type="Proteomes" id="UP000294498"/>
    </source>
</evidence>
<comment type="subcellular location">
    <subcellularLocation>
        <location evidence="1">Cell membrane</location>
        <topology evidence="1">Multi-pass membrane protein</topology>
    </subcellularLocation>
</comment>
<keyword evidence="2" id="KW-1003">Cell membrane</keyword>
<feature type="domain" description="MacB-like periplasmic core" evidence="8">
    <location>
        <begin position="20"/>
        <end position="233"/>
    </location>
</feature>
<dbReference type="Pfam" id="PF02687">
    <property type="entry name" value="FtsX"/>
    <property type="match status" value="2"/>
</dbReference>
<dbReference type="Proteomes" id="UP000294498">
    <property type="component" value="Unassembled WGS sequence"/>
</dbReference>
<feature type="transmembrane region" description="Helical" evidence="6">
    <location>
        <begin position="660"/>
        <end position="686"/>
    </location>
</feature>
<dbReference type="GO" id="GO:0005886">
    <property type="term" value="C:plasma membrane"/>
    <property type="evidence" value="ECO:0007669"/>
    <property type="project" value="UniProtKB-SubCell"/>
</dbReference>
<evidence type="ECO:0000256" key="2">
    <source>
        <dbReference type="ARBA" id="ARBA00022475"/>
    </source>
</evidence>
<feature type="domain" description="ABC3 transporter permease C-terminal" evidence="7">
    <location>
        <begin position="664"/>
        <end position="773"/>
    </location>
</feature>
<keyword evidence="3 6" id="KW-0812">Transmembrane</keyword>
<evidence type="ECO:0000256" key="5">
    <source>
        <dbReference type="ARBA" id="ARBA00023136"/>
    </source>
</evidence>
<dbReference type="AlphaFoldDB" id="A0A4R8DNU9"/>
<evidence type="ECO:0000256" key="6">
    <source>
        <dbReference type="SAM" id="Phobius"/>
    </source>
</evidence>
<sequence length="784" mass="87261">MFQTNLRIALRNLWKYKGFSLVNVLGLSISLAGCILILLYVFHEHSYDRWNKNAGRVFRVAKTTSDNPGRVGASTPGEIAPLLKDRIPEIAAYTRFYVFDIGRKLAVNRDKNIYIDHVQGVDSTFFQVFPYTFVEGDPAHALDGPYNLVISDVVARRLFGHGPALGKTIRWQERVSLTVTGVFKTPDAPTHFEADAFHKINSTGDGWWNSNFYTYILAGEGTDGKALETKINQALDRMPLNQDTSTGAVKTHIQLVPVRDMYFRSDISNDFTLHGNARILQVLLGVALLLLVIACINFTNFNITQSVRRSRETGVRKVMGAHRLSLALYYLLETSVQVVISLLLSLVLAELFLPGLGRLLNADLGLFMGGAWKELAGIACIGVLVIGASGGYVAYYISGLDPVRVLKGEYQGKGRGALLRKVLLVVQFAFAALAVGALLVIHTQEKYMESLDPGFHKDQVMVVNFHRGGQREHWDATRQRLLSLPGVRMVSKVNYLPGDVGMQVIGREYNGEPVKNLDVITVGYDYFEVMGIRLDKGRFFNSAYGLDSNSLVLNQTAARQYHIPALGTPWIDHMPIVGIVGDINQRGFETPVEPTAYMIESDNTNACNNVLLKIDASRLPQTIRALNTAWLDIEPGFPLEYHFLDQQFDRMFLQYHQMDILFTAFSALTLGIALLGIFVLSAFIALQRSREIGIRKVLGASVQEVVRLLSTDFLVLVLLANAIALPCLYVLGQRWLQGFPYRVTLPWFAFAGTLVLTLACTLITVSIQAWKAAMSDPVKALKYE</sequence>
<evidence type="ECO:0000256" key="3">
    <source>
        <dbReference type="ARBA" id="ARBA00022692"/>
    </source>
</evidence>
<name>A0A4R8DNU9_9BACT</name>
<feature type="transmembrane region" description="Helical" evidence="6">
    <location>
        <begin position="375"/>
        <end position="397"/>
    </location>
</feature>
<dbReference type="InterPro" id="IPR050250">
    <property type="entry name" value="Macrolide_Exporter_MacB"/>
</dbReference>
<comment type="caution">
    <text evidence="9">The sequence shown here is derived from an EMBL/GenBank/DDBJ whole genome shotgun (WGS) entry which is preliminary data.</text>
</comment>
<dbReference type="PANTHER" id="PTHR30572">
    <property type="entry name" value="MEMBRANE COMPONENT OF TRANSPORTER-RELATED"/>
    <property type="match status" value="1"/>
</dbReference>
<feature type="transmembrane region" description="Helical" evidence="6">
    <location>
        <begin position="418"/>
        <end position="441"/>
    </location>
</feature>
<accession>A0A4R8DNU9</accession>
<dbReference type="PANTHER" id="PTHR30572:SF18">
    <property type="entry name" value="ABC-TYPE MACROLIDE FAMILY EXPORT SYSTEM PERMEASE COMPONENT 2"/>
    <property type="match status" value="1"/>
</dbReference>
<dbReference type="InterPro" id="IPR025857">
    <property type="entry name" value="MacB_PCD"/>
</dbReference>
<feature type="transmembrane region" description="Helical" evidence="6">
    <location>
        <begin position="21"/>
        <end position="42"/>
    </location>
</feature>
<keyword evidence="5 6" id="KW-0472">Membrane</keyword>
<evidence type="ECO:0000313" key="9">
    <source>
        <dbReference type="EMBL" id="TDW99713.1"/>
    </source>
</evidence>
<dbReference type="RefSeq" id="WP_133990647.1">
    <property type="nucleotide sequence ID" value="NZ_SODV01000001.1"/>
</dbReference>
<gene>
    <name evidence="9" type="ORF">EDB95_0723</name>
</gene>
<reference evidence="9 10" key="1">
    <citation type="submission" date="2019-03" db="EMBL/GenBank/DDBJ databases">
        <title>Genomic Encyclopedia of Type Strains, Phase IV (KMG-IV): sequencing the most valuable type-strain genomes for metagenomic binning, comparative biology and taxonomic classification.</title>
        <authorList>
            <person name="Goeker M."/>
        </authorList>
    </citation>
    <scope>NUCLEOTIDE SEQUENCE [LARGE SCALE GENOMIC DNA]</scope>
    <source>
        <strain evidence="9 10">DSM 100059</strain>
    </source>
</reference>
<protein>
    <submittedName>
        <fullName evidence="9">Putative ABC transport system permease protein</fullName>
    </submittedName>
</protein>
<dbReference type="EMBL" id="SODV01000001">
    <property type="protein sequence ID" value="TDW99713.1"/>
    <property type="molecule type" value="Genomic_DNA"/>
</dbReference>
<dbReference type="OrthoDB" id="1451596at2"/>
<feature type="transmembrane region" description="Helical" evidence="6">
    <location>
        <begin position="713"/>
        <end position="732"/>
    </location>
</feature>
<evidence type="ECO:0000256" key="1">
    <source>
        <dbReference type="ARBA" id="ARBA00004651"/>
    </source>
</evidence>
<dbReference type="Pfam" id="PF12704">
    <property type="entry name" value="MacB_PCD"/>
    <property type="match status" value="1"/>
</dbReference>
<feature type="transmembrane region" description="Helical" evidence="6">
    <location>
        <begin position="324"/>
        <end position="355"/>
    </location>
</feature>